<protein>
    <submittedName>
        <fullName evidence="2">Plasmid pRiA4b ORF-3 family protein</fullName>
    </submittedName>
</protein>
<dbReference type="EMBL" id="CP062796">
    <property type="protein sequence ID" value="QUL98642.1"/>
    <property type="molecule type" value="Genomic_DNA"/>
</dbReference>
<dbReference type="PANTHER" id="PTHR41878:SF1">
    <property type="entry name" value="TNPR PROTEIN"/>
    <property type="match status" value="1"/>
</dbReference>
<proteinExistence type="predicted"/>
<dbReference type="AlphaFoldDB" id="A0AAT9LDL3"/>
<gene>
    <name evidence="2" type="ORF">IMF26_00675</name>
</gene>
<dbReference type="Pfam" id="PF07929">
    <property type="entry name" value="PRiA4_ORF3"/>
    <property type="match status" value="1"/>
</dbReference>
<evidence type="ECO:0000259" key="1">
    <source>
        <dbReference type="Pfam" id="PF07929"/>
    </source>
</evidence>
<dbReference type="SUPFAM" id="SSF159941">
    <property type="entry name" value="MM3350-like"/>
    <property type="match status" value="1"/>
</dbReference>
<dbReference type="KEGG" id="fcz:IMF26_00675"/>
<feature type="domain" description="Plasmid pRiA4b Orf3-like" evidence="1">
    <location>
        <begin position="11"/>
        <end position="177"/>
    </location>
</feature>
<sequence length="190" mass="22582">MTNQETRPNTVYQFKVTLKDIRPPIWRRFQVPNSITLYKLHLVLQEVMGWFNCHLYEFIIRSITYGDPDPEYGQTDFNSRRVRLWQVISKPRSSFTYVYDFGDDWRHQVILEKVIPSAEELRYAVCLAGARACPPEDCGGPCGYERLLEIISNPEHEEYHEMIEWLGGGFDPEVFDLYEVNMRLRQIRLR</sequence>
<organism evidence="2">
    <name type="scientific">Candidatus Fermentithermobacillus carboniphilus</name>
    <dbReference type="NCBI Taxonomy" id="3085328"/>
    <lineage>
        <taxon>Bacteria</taxon>
        <taxon>Bacillati</taxon>
        <taxon>Bacillota</taxon>
        <taxon>Candidatus Fermentithermobacillia</taxon>
        <taxon>Candidatus Fermentithermobacillales</taxon>
        <taxon>Candidatus Fermentithermobacillaceae</taxon>
        <taxon>Candidatus Fermentithermobacillus</taxon>
    </lineage>
</organism>
<evidence type="ECO:0000313" key="2">
    <source>
        <dbReference type="EMBL" id="QUL98642.1"/>
    </source>
</evidence>
<reference evidence="2" key="1">
    <citation type="submission" date="2020-10" db="EMBL/GenBank/DDBJ databases">
        <authorList>
            <person name="Kadnikov V."/>
            <person name="Beletsky A.V."/>
            <person name="Mardanov A.V."/>
            <person name="Karnachuk O.V."/>
            <person name="Ravin N.V."/>
        </authorList>
    </citation>
    <scope>NUCLEOTIDE SEQUENCE</scope>
    <source>
        <strain evidence="2">Bu02</strain>
    </source>
</reference>
<dbReference type="Gene3D" id="3.10.290.30">
    <property type="entry name" value="MM3350-like"/>
    <property type="match status" value="1"/>
</dbReference>
<accession>A0AAT9LDL3</accession>
<dbReference type="PANTHER" id="PTHR41878">
    <property type="entry name" value="LEXA REPRESSOR-RELATED"/>
    <property type="match status" value="1"/>
</dbReference>
<reference evidence="2" key="2">
    <citation type="journal article" date="2023" name="Biology">
        <title>Prokaryotic Life Associated with Coal-Fire Gas Vents Revealed by Metagenomics.</title>
        <authorList>
            <person name="Kadnikov V.V."/>
            <person name="Mardanov A.V."/>
            <person name="Beletsky A.V."/>
            <person name="Karnachuk O.V."/>
            <person name="Ravin N.V."/>
        </authorList>
    </citation>
    <scope>NUCLEOTIDE SEQUENCE</scope>
    <source>
        <strain evidence="2">Bu02</strain>
    </source>
</reference>
<dbReference type="InterPro" id="IPR024047">
    <property type="entry name" value="MM3350-like_sf"/>
</dbReference>
<dbReference type="InterPro" id="IPR012912">
    <property type="entry name" value="Plasmid_pRiA4b_Orf3-like"/>
</dbReference>
<name>A0AAT9LDL3_9FIRM</name>